<feature type="transmembrane region" description="Helical" evidence="1">
    <location>
        <begin position="64"/>
        <end position="82"/>
    </location>
</feature>
<keyword evidence="1" id="KW-0472">Membrane</keyword>
<protein>
    <submittedName>
        <fullName evidence="3">CPBP family intramembrane metalloprotease</fullName>
    </submittedName>
</protein>
<sequence length="130" mass="15127">MGTNTWEFTLVIISWLLILFLIMYIVGLRFFGSYKNTDKKKILRAFSEELIMRGVVQRYIFTKYPYVGIFMSAFLFQGMHYTTRVSDAMLYFTSGLVNAIIFYKTGRLELVMIIHAINNLVALILLSITL</sequence>
<organism evidence="3 4">
    <name type="scientific">Peptostreptococcus equinus</name>
    <dbReference type="NCBI Taxonomy" id="3003601"/>
    <lineage>
        <taxon>Bacteria</taxon>
        <taxon>Bacillati</taxon>
        <taxon>Bacillota</taxon>
        <taxon>Clostridia</taxon>
        <taxon>Peptostreptococcales</taxon>
        <taxon>Peptostreptococcaceae</taxon>
        <taxon>Peptostreptococcus</taxon>
    </lineage>
</organism>
<proteinExistence type="predicted"/>
<evidence type="ECO:0000313" key="3">
    <source>
        <dbReference type="EMBL" id="WAW14732.1"/>
    </source>
</evidence>
<accession>A0ABY7JS13</accession>
<dbReference type="EMBL" id="CP114052">
    <property type="protein sequence ID" value="WAW14732.1"/>
    <property type="molecule type" value="Genomic_DNA"/>
</dbReference>
<reference evidence="3" key="1">
    <citation type="submission" date="2022-12" db="EMBL/GenBank/DDBJ databases">
        <title>Peptostreptococcus.</title>
        <authorList>
            <person name="Lee S.H."/>
        </authorList>
    </citation>
    <scope>NUCLEOTIDE SEQUENCE</scope>
    <source>
        <strain evidence="3">CBA3647</strain>
    </source>
</reference>
<feature type="domain" description="CAAX prenyl protease 2/Lysostaphin resistance protein A-like" evidence="2">
    <location>
        <begin position="43"/>
        <end position="121"/>
    </location>
</feature>
<dbReference type="Proteomes" id="UP001164187">
    <property type="component" value="Chromosome"/>
</dbReference>
<evidence type="ECO:0000259" key="2">
    <source>
        <dbReference type="Pfam" id="PF02517"/>
    </source>
</evidence>
<keyword evidence="3" id="KW-0378">Hydrolase</keyword>
<keyword evidence="4" id="KW-1185">Reference proteome</keyword>
<dbReference type="PANTHER" id="PTHR36435">
    <property type="entry name" value="SLR1288 PROTEIN"/>
    <property type="match status" value="1"/>
</dbReference>
<keyword evidence="1" id="KW-1133">Transmembrane helix</keyword>
<keyword evidence="3" id="KW-0645">Protease</keyword>
<dbReference type="RefSeq" id="WP_269311429.1">
    <property type="nucleotide sequence ID" value="NZ_CP114052.1"/>
</dbReference>
<feature type="transmembrane region" description="Helical" evidence="1">
    <location>
        <begin position="110"/>
        <end position="128"/>
    </location>
</feature>
<feature type="transmembrane region" description="Helical" evidence="1">
    <location>
        <begin position="12"/>
        <end position="31"/>
    </location>
</feature>
<evidence type="ECO:0000256" key="1">
    <source>
        <dbReference type="SAM" id="Phobius"/>
    </source>
</evidence>
<dbReference type="InterPro" id="IPR003675">
    <property type="entry name" value="Rce1/LyrA-like_dom"/>
</dbReference>
<keyword evidence="3" id="KW-0482">Metalloprotease</keyword>
<dbReference type="PANTHER" id="PTHR36435:SF1">
    <property type="entry name" value="CAAX AMINO TERMINAL PROTEASE FAMILY PROTEIN"/>
    <property type="match status" value="1"/>
</dbReference>
<evidence type="ECO:0000313" key="4">
    <source>
        <dbReference type="Proteomes" id="UP001164187"/>
    </source>
</evidence>
<dbReference type="Pfam" id="PF02517">
    <property type="entry name" value="Rce1-like"/>
    <property type="match status" value="1"/>
</dbReference>
<name>A0ABY7JS13_9FIRM</name>
<dbReference type="InterPro" id="IPR052710">
    <property type="entry name" value="CAAX_protease"/>
</dbReference>
<keyword evidence="1" id="KW-0812">Transmembrane</keyword>
<gene>
    <name evidence="3" type="ORF">O0R46_09125</name>
</gene>
<dbReference type="GO" id="GO:0008237">
    <property type="term" value="F:metallopeptidase activity"/>
    <property type="evidence" value="ECO:0007669"/>
    <property type="project" value="UniProtKB-KW"/>
</dbReference>